<dbReference type="PRINTS" id="PR00455">
    <property type="entry name" value="HTHTETR"/>
</dbReference>
<dbReference type="InterPro" id="IPR050109">
    <property type="entry name" value="HTH-type_TetR-like_transc_reg"/>
</dbReference>
<dbReference type="InterPro" id="IPR001647">
    <property type="entry name" value="HTH_TetR"/>
</dbReference>
<comment type="caution">
    <text evidence="6">The sequence shown here is derived from an EMBL/GenBank/DDBJ whole genome shotgun (WGS) entry which is preliminary data.</text>
</comment>
<reference evidence="6 7" key="1">
    <citation type="submission" date="2019-03" db="EMBL/GenBank/DDBJ databases">
        <title>Draft genome sequences of novel Actinobacteria.</title>
        <authorList>
            <person name="Sahin N."/>
            <person name="Ay H."/>
            <person name="Saygin H."/>
        </authorList>
    </citation>
    <scope>NUCLEOTIDE SEQUENCE [LARGE SCALE GENOMIC DNA]</scope>
    <source>
        <strain evidence="6 7">7K502</strain>
    </source>
</reference>
<protein>
    <submittedName>
        <fullName evidence="6">TetR family transcriptional regulator</fullName>
    </submittedName>
</protein>
<evidence type="ECO:0000256" key="4">
    <source>
        <dbReference type="PROSITE-ProRule" id="PRU00335"/>
    </source>
</evidence>
<organism evidence="6 7">
    <name type="scientific">Saccharopolyspora elongata</name>
    <dbReference type="NCBI Taxonomy" id="2530387"/>
    <lineage>
        <taxon>Bacteria</taxon>
        <taxon>Bacillati</taxon>
        <taxon>Actinomycetota</taxon>
        <taxon>Actinomycetes</taxon>
        <taxon>Pseudonocardiales</taxon>
        <taxon>Pseudonocardiaceae</taxon>
        <taxon>Saccharopolyspora</taxon>
    </lineage>
</organism>
<keyword evidence="2 4" id="KW-0238">DNA-binding</keyword>
<dbReference type="GO" id="GO:0003700">
    <property type="term" value="F:DNA-binding transcription factor activity"/>
    <property type="evidence" value="ECO:0007669"/>
    <property type="project" value="TreeGrafter"/>
</dbReference>
<keyword evidence="3" id="KW-0804">Transcription</keyword>
<dbReference type="InterPro" id="IPR036271">
    <property type="entry name" value="Tet_transcr_reg_TetR-rel_C_sf"/>
</dbReference>
<dbReference type="GO" id="GO:0000976">
    <property type="term" value="F:transcription cis-regulatory region binding"/>
    <property type="evidence" value="ECO:0007669"/>
    <property type="project" value="TreeGrafter"/>
</dbReference>
<proteinExistence type="predicted"/>
<dbReference type="Pfam" id="PF00440">
    <property type="entry name" value="TetR_N"/>
    <property type="match status" value="1"/>
</dbReference>
<feature type="DNA-binding region" description="H-T-H motif" evidence="4">
    <location>
        <begin position="31"/>
        <end position="50"/>
    </location>
</feature>
<dbReference type="InterPro" id="IPR009057">
    <property type="entry name" value="Homeodomain-like_sf"/>
</dbReference>
<dbReference type="Proteomes" id="UP000294947">
    <property type="component" value="Unassembled WGS sequence"/>
</dbReference>
<name>A0A4R4YXP5_9PSEU</name>
<evidence type="ECO:0000313" key="6">
    <source>
        <dbReference type="EMBL" id="TDD50176.1"/>
    </source>
</evidence>
<dbReference type="PROSITE" id="PS50977">
    <property type="entry name" value="HTH_TETR_2"/>
    <property type="match status" value="1"/>
</dbReference>
<dbReference type="Gene3D" id="1.10.357.10">
    <property type="entry name" value="Tetracycline Repressor, domain 2"/>
    <property type="match status" value="1"/>
</dbReference>
<evidence type="ECO:0000256" key="2">
    <source>
        <dbReference type="ARBA" id="ARBA00023125"/>
    </source>
</evidence>
<evidence type="ECO:0000313" key="7">
    <source>
        <dbReference type="Proteomes" id="UP000294947"/>
    </source>
</evidence>
<dbReference type="PANTHER" id="PTHR30055:SF234">
    <property type="entry name" value="HTH-TYPE TRANSCRIPTIONAL REGULATOR BETI"/>
    <property type="match status" value="1"/>
</dbReference>
<accession>A0A4R4YXP5</accession>
<evidence type="ECO:0000256" key="1">
    <source>
        <dbReference type="ARBA" id="ARBA00023015"/>
    </source>
</evidence>
<dbReference type="PANTHER" id="PTHR30055">
    <property type="entry name" value="HTH-TYPE TRANSCRIPTIONAL REGULATOR RUTR"/>
    <property type="match status" value="1"/>
</dbReference>
<gene>
    <name evidence="6" type="ORF">E1288_18400</name>
</gene>
<dbReference type="SUPFAM" id="SSF46689">
    <property type="entry name" value="Homeodomain-like"/>
    <property type="match status" value="1"/>
</dbReference>
<dbReference type="RefSeq" id="WP_132486661.1">
    <property type="nucleotide sequence ID" value="NZ_SMKW01000022.1"/>
</dbReference>
<evidence type="ECO:0000256" key="3">
    <source>
        <dbReference type="ARBA" id="ARBA00023163"/>
    </source>
</evidence>
<dbReference type="OrthoDB" id="3288227at2"/>
<sequence>MARPSRKPVRREHLVAAATRAVGRQGLATLRVADVAEQAGVVRGSVHYYFPDLSELLREVFRQAVERFCTDRAAMLSTMDDAREKLVAAARAGIPWRADDELVTVLYEFTTAVRQDPIYSVIAESLFDRQVTMYGAVLEIGRAQGHFQPRSPVADIAANLVCLENGYGLEIIAGNAVMPPQRAFELILSYARDATGCADLTGDPAGSEVTHLRPRKGTR</sequence>
<dbReference type="EMBL" id="SMKW01000022">
    <property type="protein sequence ID" value="TDD50176.1"/>
    <property type="molecule type" value="Genomic_DNA"/>
</dbReference>
<keyword evidence="1" id="KW-0805">Transcription regulation</keyword>
<keyword evidence="7" id="KW-1185">Reference proteome</keyword>
<feature type="domain" description="HTH tetR-type" evidence="5">
    <location>
        <begin position="8"/>
        <end position="68"/>
    </location>
</feature>
<evidence type="ECO:0000259" key="5">
    <source>
        <dbReference type="PROSITE" id="PS50977"/>
    </source>
</evidence>
<dbReference type="AlphaFoldDB" id="A0A4R4YXP5"/>
<dbReference type="SUPFAM" id="SSF48498">
    <property type="entry name" value="Tetracyclin repressor-like, C-terminal domain"/>
    <property type="match status" value="1"/>
</dbReference>